<dbReference type="Gene3D" id="1.20.1250.20">
    <property type="entry name" value="MFS general substrate transporter like domains"/>
    <property type="match status" value="2"/>
</dbReference>
<dbReference type="PROSITE" id="PS50850">
    <property type="entry name" value="MFS"/>
    <property type="match status" value="2"/>
</dbReference>
<feature type="transmembrane region" description="Helical" evidence="6">
    <location>
        <begin position="465"/>
        <end position="483"/>
    </location>
</feature>
<gene>
    <name evidence="8" type="ORF">A7U60_g2912</name>
</gene>
<evidence type="ECO:0000256" key="6">
    <source>
        <dbReference type="SAM" id="Phobius"/>
    </source>
</evidence>
<evidence type="ECO:0000313" key="8">
    <source>
        <dbReference type="EMBL" id="OCB89883.1"/>
    </source>
</evidence>
<dbReference type="PANTHER" id="PTHR23504">
    <property type="entry name" value="MAJOR FACILITATOR SUPERFAMILY DOMAIN-CONTAINING PROTEIN 10"/>
    <property type="match status" value="1"/>
</dbReference>
<organism evidence="8 9">
    <name type="scientific">Sanghuangporus baumii</name>
    <name type="common">Phellinus baumii</name>
    <dbReference type="NCBI Taxonomy" id="108892"/>
    <lineage>
        <taxon>Eukaryota</taxon>
        <taxon>Fungi</taxon>
        <taxon>Dikarya</taxon>
        <taxon>Basidiomycota</taxon>
        <taxon>Agaricomycotina</taxon>
        <taxon>Agaricomycetes</taxon>
        <taxon>Hymenochaetales</taxon>
        <taxon>Hymenochaetaceae</taxon>
        <taxon>Sanghuangporus</taxon>
    </lineage>
</organism>
<feature type="transmembrane region" description="Helical" evidence="6">
    <location>
        <begin position="366"/>
        <end position="386"/>
    </location>
</feature>
<feature type="transmembrane region" description="Helical" evidence="6">
    <location>
        <begin position="622"/>
        <end position="640"/>
    </location>
</feature>
<evidence type="ECO:0000256" key="2">
    <source>
        <dbReference type="ARBA" id="ARBA00022448"/>
    </source>
</evidence>
<feature type="transmembrane region" description="Helical" evidence="6">
    <location>
        <begin position="335"/>
        <end position="354"/>
    </location>
</feature>
<dbReference type="SUPFAM" id="SSF103473">
    <property type="entry name" value="MFS general substrate transporter"/>
    <property type="match status" value="2"/>
</dbReference>
<evidence type="ECO:0000256" key="5">
    <source>
        <dbReference type="ARBA" id="ARBA00023136"/>
    </source>
</evidence>
<dbReference type="InterPro" id="IPR036259">
    <property type="entry name" value="MFS_trans_sf"/>
</dbReference>
<dbReference type="AlphaFoldDB" id="A0A9Q5NAA1"/>
<evidence type="ECO:0000256" key="1">
    <source>
        <dbReference type="ARBA" id="ARBA00004141"/>
    </source>
</evidence>
<feature type="transmembrane region" description="Helical" evidence="6">
    <location>
        <begin position="848"/>
        <end position="867"/>
    </location>
</feature>
<keyword evidence="5 6" id="KW-0472">Membrane</keyword>
<protein>
    <submittedName>
        <fullName evidence="8">MFS general substrate transporter</fullName>
    </submittedName>
</protein>
<dbReference type="InterPro" id="IPR020846">
    <property type="entry name" value="MFS_dom"/>
</dbReference>
<dbReference type="Pfam" id="PF07690">
    <property type="entry name" value="MFS_1"/>
    <property type="match status" value="2"/>
</dbReference>
<feature type="transmembrane region" description="Helical" evidence="6">
    <location>
        <begin position="922"/>
        <end position="940"/>
    </location>
</feature>
<keyword evidence="4 6" id="KW-1133">Transmembrane helix</keyword>
<keyword evidence="9" id="KW-1185">Reference proteome</keyword>
<comment type="subcellular location">
    <subcellularLocation>
        <location evidence="1">Membrane</location>
        <topology evidence="1">Multi-pass membrane protein</topology>
    </subcellularLocation>
</comment>
<dbReference type="InterPro" id="IPR011701">
    <property type="entry name" value="MFS"/>
</dbReference>
<feature type="domain" description="Major facilitator superfamily (MFS) profile" evidence="7">
    <location>
        <begin position="53"/>
        <end position="486"/>
    </location>
</feature>
<feature type="transmembrane region" description="Helical" evidence="6">
    <location>
        <begin position="952"/>
        <end position="971"/>
    </location>
</feature>
<feature type="transmembrane region" description="Helical" evidence="6">
    <location>
        <begin position="398"/>
        <end position="421"/>
    </location>
</feature>
<dbReference type="Proteomes" id="UP000757232">
    <property type="component" value="Unassembled WGS sequence"/>
</dbReference>
<feature type="transmembrane region" description="Helical" evidence="6">
    <location>
        <begin position="546"/>
        <end position="569"/>
    </location>
</feature>
<dbReference type="PANTHER" id="PTHR23504:SF15">
    <property type="entry name" value="MAJOR FACILITATOR SUPERFAMILY (MFS) PROFILE DOMAIN-CONTAINING PROTEIN"/>
    <property type="match status" value="1"/>
</dbReference>
<sequence>MVVEDQPNERTRLFDELTDDTYISDEEEPFSPASSSATLCLKTSKLTPFPWRAVSVILVLNAVQPLTFELVFPFINQMVLDVGVVDDPERVGYYSGVIESLFAVMSFVFVIPCSYISDCYGRKPIVLASIAVLALSSSLFGFSKSFWFMIVTRASGGITAASWSTMKVMLGELTDKSNQAKAFAAFGDEVAYKVGQILGQPIGGLLAHPDRTFSLFDNNFWRTYPYAFPCLFSASFALLAVIAGCFTLNETNPRILKRNEKHRYYGTTSSDDTESLSKGAKPRASWSSILTPYVASIFTSLFLMTIASEALFVLYPLFAFTPIEFGGLGCSAAEIGAHMAIRSFVVILLMLLFAPMQSRFGTLRTYKMTMLVWPLGYLFFPLLNLLKRWNASTMVVDLVLLVFFVVWGLANCSWPASSVLINDAAPSADSLAAINGISQMVMLLPQAVVPAAVASLFAWSITSNILGGNLIWIALIIIVRSGIRLSSSSSSLVEGMSNNRDDEHTALLSASNNGLDENDHGLSGSSSSATLYDEAARQVKVKEKPFPWRVAISLYILTCIAPLVFDLIFPFVNQMVLENGITDDPERVGFYSGLIESAFAFTSFLSIMPCSYLSDHLGRKPVILVGTLGLAVSTGLFGMAKSYWFMILTRMIGGTLGGTNATMRVMLTESIEKSQQGFAFSGSVIAYRMGQIVGQPMGGLLAHPERNFKIFDTPFWREYPFALPCFISSLLAIFGVIFAYFFTEEAHTAFSAQKEKTIPLWNYVTMLSMLTPQVTGALISSSFLALSSEFTFALFPLFAFTPIESGGLGFSEAQIGTQLGFRSINNVLIVLLYAPIERQIGSLAMLKLTMAFWPISMAFFPFLNALARSGYEGTWVLQAALGIFVTTWSFACLSWTASAIVINNASPSAEALSVINGIGQMALTLPNAIAPAFITSVFAFSIKHEAILNGNLVYVIQLIIAIVGAFTTLFLKESTHDWREAADD</sequence>
<dbReference type="EMBL" id="LNZH02000146">
    <property type="protein sequence ID" value="OCB89883.1"/>
    <property type="molecule type" value="Genomic_DNA"/>
</dbReference>
<dbReference type="GO" id="GO:0022857">
    <property type="term" value="F:transmembrane transporter activity"/>
    <property type="evidence" value="ECO:0007669"/>
    <property type="project" value="InterPro"/>
</dbReference>
<evidence type="ECO:0000256" key="4">
    <source>
        <dbReference type="ARBA" id="ARBA00022989"/>
    </source>
</evidence>
<accession>A0A9Q5NAA1</accession>
<feature type="transmembrane region" description="Helical" evidence="6">
    <location>
        <begin position="92"/>
        <end position="113"/>
    </location>
</feature>
<comment type="caution">
    <text evidence="8">The sequence shown here is derived from an EMBL/GenBank/DDBJ whole genome shotgun (WGS) entry which is preliminary data.</text>
</comment>
<proteinExistence type="predicted"/>
<evidence type="ECO:0000256" key="3">
    <source>
        <dbReference type="ARBA" id="ARBA00022692"/>
    </source>
</evidence>
<feature type="transmembrane region" description="Helical" evidence="6">
    <location>
        <begin position="293"/>
        <end position="315"/>
    </location>
</feature>
<dbReference type="GO" id="GO:0016020">
    <property type="term" value="C:membrane"/>
    <property type="evidence" value="ECO:0007669"/>
    <property type="project" value="UniProtKB-SubCell"/>
</dbReference>
<feature type="transmembrane region" description="Helical" evidence="6">
    <location>
        <begin position="879"/>
        <end position="902"/>
    </location>
</feature>
<evidence type="ECO:0000313" key="9">
    <source>
        <dbReference type="Proteomes" id="UP000757232"/>
    </source>
</evidence>
<dbReference type="OrthoDB" id="419616at2759"/>
<keyword evidence="3 6" id="KW-0812">Transmembrane</keyword>
<keyword evidence="2" id="KW-0813">Transport</keyword>
<feature type="transmembrane region" description="Helical" evidence="6">
    <location>
        <begin position="721"/>
        <end position="742"/>
    </location>
</feature>
<feature type="domain" description="Major facilitator superfamily (MFS) profile" evidence="7">
    <location>
        <begin position="550"/>
        <end position="976"/>
    </location>
</feature>
<name>A0A9Q5NAA1_SANBA</name>
<evidence type="ECO:0000259" key="7">
    <source>
        <dbReference type="PROSITE" id="PS50850"/>
    </source>
</evidence>
<feature type="transmembrane region" description="Helical" evidence="6">
    <location>
        <begin position="589"/>
        <end position="610"/>
    </location>
</feature>
<feature type="transmembrane region" description="Helical" evidence="6">
    <location>
        <begin position="51"/>
        <end position="72"/>
    </location>
</feature>
<feature type="transmembrane region" description="Helical" evidence="6">
    <location>
        <begin position="125"/>
        <end position="143"/>
    </location>
</feature>
<reference evidence="8" key="1">
    <citation type="submission" date="2016-06" db="EMBL/GenBank/DDBJ databases">
        <title>Draft Genome sequence of the fungus Inonotus baumii.</title>
        <authorList>
            <person name="Zhu H."/>
            <person name="Lin W."/>
        </authorList>
    </citation>
    <scope>NUCLEOTIDE SEQUENCE</scope>
    <source>
        <strain evidence="8">821</strain>
    </source>
</reference>
<feature type="transmembrane region" description="Helical" evidence="6">
    <location>
        <begin position="226"/>
        <end position="248"/>
    </location>
</feature>
<feature type="transmembrane region" description="Helical" evidence="6">
    <location>
        <begin position="763"/>
        <end position="784"/>
    </location>
</feature>